<dbReference type="EMBL" id="BART01033532">
    <property type="protein sequence ID" value="GAH08354.1"/>
    <property type="molecule type" value="Genomic_DNA"/>
</dbReference>
<organism evidence="1">
    <name type="scientific">marine sediment metagenome</name>
    <dbReference type="NCBI Taxonomy" id="412755"/>
    <lineage>
        <taxon>unclassified sequences</taxon>
        <taxon>metagenomes</taxon>
        <taxon>ecological metagenomes</taxon>
    </lineage>
</organism>
<comment type="caution">
    <text evidence="1">The sequence shown here is derived from an EMBL/GenBank/DDBJ whole genome shotgun (WGS) entry which is preliminary data.</text>
</comment>
<feature type="non-terminal residue" evidence="1">
    <location>
        <position position="1"/>
    </location>
</feature>
<reference evidence="1" key="1">
    <citation type="journal article" date="2014" name="Front. Microbiol.">
        <title>High frequency of phylogenetically diverse reductive dehalogenase-homologous genes in deep subseafloor sedimentary metagenomes.</title>
        <authorList>
            <person name="Kawai M."/>
            <person name="Futagami T."/>
            <person name="Toyoda A."/>
            <person name="Takaki Y."/>
            <person name="Nishi S."/>
            <person name="Hori S."/>
            <person name="Arai W."/>
            <person name="Tsubouchi T."/>
            <person name="Morono Y."/>
            <person name="Uchiyama I."/>
            <person name="Ito T."/>
            <person name="Fujiyama A."/>
            <person name="Inagaki F."/>
            <person name="Takami H."/>
        </authorList>
    </citation>
    <scope>NUCLEOTIDE SEQUENCE</scope>
    <source>
        <strain evidence="1">Expedition CK06-06</strain>
    </source>
</reference>
<evidence type="ECO:0000313" key="1">
    <source>
        <dbReference type="EMBL" id="GAH08354.1"/>
    </source>
</evidence>
<sequence>QTIFPEGQPKNENHKNIRNLIIEELHKNNIFAAPVWPRQKEYVLTGGYITQKYGAENYNFSKSMQIEFSDDIRYNDEKLYLKVIRILSKTLSNFFLSK</sequence>
<name>X1DTQ1_9ZZZZ</name>
<proteinExistence type="predicted"/>
<accession>X1DTQ1</accession>
<gene>
    <name evidence="1" type="ORF">S01H4_57588</name>
</gene>
<dbReference type="AlphaFoldDB" id="X1DTQ1"/>
<protein>
    <submittedName>
        <fullName evidence="1">Uncharacterized protein</fullName>
    </submittedName>
</protein>